<evidence type="ECO:0000256" key="1">
    <source>
        <dbReference type="SAM" id="MobiDB-lite"/>
    </source>
</evidence>
<gene>
    <name evidence="3" type="ORF">ACFOZ5_16430</name>
</gene>
<dbReference type="Pfam" id="PF06276">
    <property type="entry name" value="FhuF"/>
    <property type="match status" value="1"/>
</dbReference>
<dbReference type="RefSeq" id="WP_379889284.1">
    <property type="nucleotide sequence ID" value="NZ_JBHSDI010000059.1"/>
</dbReference>
<reference evidence="4" key="1">
    <citation type="journal article" date="2019" name="Int. J. Syst. Evol. Microbiol.">
        <title>The Global Catalogue of Microorganisms (GCM) 10K type strain sequencing project: providing services to taxonomists for standard genome sequencing and annotation.</title>
        <authorList>
            <consortium name="The Broad Institute Genomics Platform"/>
            <consortium name="The Broad Institute Genome Sequencing Center for Infectious Disease"/>
            <person name="Wu L."/>
            <person name="Ma J."/>
        </authorList>
    </citation>
    <scope>NUCLEOTIDE SEQUENCE [LARGE SCALE GENOMIC DNA]</scope>
    <source>
        <strain evidence="4">CECT 7297</strain>
    </source>
</reference>
<evidence type="ECO:0000259" key="2">
    <source>
        <dbReference type="Pfam" id="PF06276"/>
    </source>
</evidence>
<dbReference type="EMBL" id="JBHSDI010000059">
    <property type="protein sequence ID" value="MFC4260604.1"/>
    <property type="molecule type" value="Genomic_DNA"/>
</dbReference>
<protein>
    <submittedName>
        <fullName evidence="3">IucA/IucC family C-terminal-domain containing protein</fullName>
    </submittedName>
</protein>
<dbReference type="PANTHER" id="PTHR34384">
    <property type="entry name" value="L-2,3-DIAMINOPROPANOATE--CITRATE LIGASE"/>
    <property type="match status" value="1"/>
</dbReference>
<keyword evidence="4" id="KW-1185">Reference proteome</keyword>
<feature type="region of interest" description="Disordered" evidence="1">
    <location>
        <begin position="178"/>
        <end position="201"/>
    </location>
</feature>
<organism evidence="3 4">
    <name type="scientific">Marinobacter lacisalsi</name>
    <dbReference type="NCBI Taxonomy" id="475979"/>
    <lineage>
        <taxon>Bacteria</taxon>
        <taxon>Pseudomonadati</taxon>
        <taxon>Pseudomonadota</taxon>
        <taxon>Gammaproteobacteria</taxon>
        <taxon>Pseudomonadales</taxon>
        <taxon>Marinobacteraceae</taxon>
        <taxon>Marinobacter</taxon>
    </lineage>
</organism>
<dbReference type="InterPro" id="IPR022770">
    <property type="entry name" value="IucA/IucC-like_C"/>
</dbReference>
<dbReference type="InterPro" id="IPR037455">
    <property type="entry name" value="LucA/IucC-like"/>
</dbReference>
<feature type="domain" description="Aerobactin siderophore biosynthesis IucA/IucC-like C-terminal" evidence="2">
    <location>
        <begin position="10"/>
        <end position="166"/>
    </location>
</feature>
<dbReference type="PANTHER" id="PTHR34384:SF6">
    <property type="entry name" value="STAPHYLOFERRIN B SYNTHASE"/>
    <property type="match status" value="1"/>
</dbReference>
<comment type="caution">
    <text evidence="3">The sequence shown here is derived from an EMBL/GenBank/DDBJ whole genome shotgun (WGS) entry which is preliminary data.</text>
</comment>
<name>A0ABV8QKM6_9GAMM</name>
<proteinExistence type="predicted"/>
<sequence>MIRRSGWTVERWLTRLFDRVTLPLYHLLCRYGIGLVAHGQNLGVIFRDFRPERVVIKDFHGDLRLVEGPLPNEAGLPDALAGALPRLPPAHLLHDLYTGHLVTGLRFLSPLLEDHLGYPEKAFYQLLHDRLQHYQQAHPDMAHQFEQFSLLRPVMERVCLNRVRFRIGYGDNASRPLPALGPDLPNPLHPHHHQTLETSHD</sequence>
<dbReference type="Proteomes" id="UP001595798">
    <property type="component" value="Unassembled WGS sequence"/>
</dbReference>
<dbReference type="Gene3D" id="1.10.510.40">
    <property type="match status" value="1"/>
</dbReference>
<evidence type="ECO:0000313" key="3">
    <source>
        <dbReference type="EMBL" id="MFC4260604.1"/>
    </source>
</evidence>
<accession>A0ABV8QKM6</accession>
<evidence type="ECO:0000313" key="4">
    <source>
        <dbReference type="Proteomes" id="UP001595798"/>
    </source>
</evidence>